<sequence>MASDPAYETAITRAGYIPVNSFENGFTITLSAQALYLNKSNEYFIWKGALPKVVPVGATPETSGGFGPTAWAEVSYLAVSSEYGAKVVGSGQTTVNNILTVDVRQFGAKTISEDPDFDSAPAFRAAIGYVHANGGGVVNLGEGEYRLLSAGETKFTTPHDDATAAPGMTGDTKIDEDPVKENLSVILDISSNVQLRAKGNYNTTISGPWSRHTSPIDKNQAVGIVFRTPNNSRMTEYIDNVGLHNIHIANFFIGVIADGILFRESSFSNVRFNGCAMPFLALGADNITFHGTTSVENCYSGIVIGGWWTQRNNTTAGGVWVPPYVAGTDVYSLGWADFVTFDKIIASYSGQPFGDKHLEVDNFFNTYFFKESYSKKYSAGGRLTNGTNGSSASSDLTANKFRGIAHRALVNFSRYGRGNCNFLIKSAKTWGCSRVPFMGPVMQGGDYYGEIRDVYSENTGFLDPSQPWSDANNFYKSGRDPYNKDRADLPWGVSEGVFGVGRVTYQGTKNRNPSEIALISNGRTWLQLVPKNNADISISNGGIQTANAIRKISSYDSTGTYVEIESLAIGRFESQPTTWDRSDLDITHLFRRRVFENLSDVVLRHTQNGITTEVANFVTSIVYEGGRVKVYMRVKIPSNAATLSGDMNVAYIPVPNDTANFGTDFIELTVLQADIVGIRTNTVYQIGSNNIVGETRQPKQFLAVAGATSLMRLYEDYQRSRPLAISDFKPESYLEFSLEYNGFWNIWNSGG</sequence>
<dbReference type="InterPro" id="IPR011050">
    <property type="entry name" value="Pectin_lyase_fold/virulence"/>
</dbReference>
<organism evidence="2 3">
    <name type="scientific">Serratia entomophila</name>
    <dbReference type="NCBI Taxonomy" id="42906"/>
    <lineage>
        <taxon>Bacteria</taxon>
        <taxon>Pseudomonadati</taxon>
        <taxon>Pseudomonadota</taxon>
        <taxon>Gammaproteobacteria</taxon>
        <taxon>Enterobacterales</taxon>
        <taxon>Yersiniaceae</taxon>
        <taxon>Serratia</taxon>
    </lineage>
</organism>
<accession>A0ABY5CYF0</accession>
<proteinExistence type="predicted"/>
<dbReference type="Gene3D" id="2.10.10.80">
    <property type="match status" value="1"/>
</dbReference>
<evidence type="ECO:0000313" key="2">
    <source>
        <dbReference type="EMBL" id="USV02604.1"/>
    </source>
</evidence>
<dbReference type="InterPro" id="IPR012334">
    <property type="entry name" value="Pectin_lyas_fold"/>
</dbReference>
<protein>
    <recommendedName>
        <fullName evidence="1">Tail spike TSP1/Gp66 N-terminal domain-containing protein</fullName>
    </recommendedName>
</protein>
<evidence type="ECO:0000313" key="3">
    <source>
        <dbReference type="Proteomes" id="UP001056873"/>
    </source>
</evidence>
<dbReference type="EMBL" id="CP074347">
    <property type="protein sequence ID" value="USV02604.1"/>
    <property type="molecule type" value="Genomic_DNA"/>
</dbReference>
<name>A0ABY5CYF0_9GAMM</name>
<feature type="domain" description="Tail spike TSP1/Gp66 N-terminal" evidence="1">
    <location>
        <begin position="20"/>
        <end position="75"/>
    </location>
</feature>
<dbReference type="RefSeq" id="WP_252961716.1">
    <property type="nucleotide sequence ID" value="NZ_CAMIPH010000004.1"/>
</dbReference>
<keyword evidence="3" id="KW-1185">Reference proteome</keyword>
<dbReference type="Proteomes" id="UP001056873">
    <property type="component" value="Chromosome"/>
</dbReference>
<dbReference type="Pfam" id="PF18668">
    <property type="entry name" value="Tail_spike_N"/>
    <property type="match status" value="1"/>
</dbReference>
<dbReference type="SUPFAM" id="SSF51126">
    <property type="entry name" value="Pectin lyase-like"/>
    <property type="match status" value="1"/>
</dbReference>
<reference evidence="2" key="1">
    <citation type="journal article" date="2022" name="BMC Genomics">
        <title>Genome sequence of the entomopathogenic Serratia entomophila isolate 626 and characterisation of the species specific itaconate degradation pathway.</title>
        <authorList>
            <person name="Vaughan A.L."/>
            <person name="Altermann E."/>
            <person name="Glare T.R."/>
            <person name="Hurst M.R.H."/>
        </authorList>
    </citation>
    <scope>NUCLEOTIDE SEQUENCE</scope>
    <source>
        <strain evidence="2">626</strain>
    </source>
</reference>
<dbReference type="InterPro" id="IPR040775">
    <property type="entry name" value="Tail_spike_N"/>
</dbReference>
<evidence type="ECO:0000259" key="1">
    <source>
        <dbReference type="Pfam" id="PF18668"/>
    </source>
</evidence>
<dbReference type="Gene3D" id="2.160.20.10">
    <property type="entry name" value="Single-stranded right-handed beta-helix, Pectin lyase-like"/>
    <property type="match status" value="1"/>
</dbReference>
<gene>
    <name evidence="2" type="ORF">KFQ06_08880</name>
</gene>